<evidence type="ECO:0008006" key="3">
    <source>
        <dbReference type="Google" id="ProtNLM"/>
    </source>
</evidence>
<dbReference type="SUPFAM" id="SSF48371">
    <property type="entry name" value="ARM repeat"/>
    <property type="match status" value="1"/>
</dbReference>
<evidence type="ECO:0000313" key="2">
    <source>
        <dbReference type="EMBL" id="CAA9337750.1"/>
    </source>
</evidence>
<feature type="region of interest" description="Disordered" evidence="1">
    <location>
        <begin position="221"/>
        <end position="245"/>
    </location>
</feature>
<dbReference type="CDD" id="cd06561">
    <property type="entry name" value="AlkD_like"/>
    <property type="match status" value="1"/>
</dbReference>
<dbReference type="EMBL" id="CADCTQ010000649">
    <property type="protein sequence ID" value="CAA9337750.1"/>
    <property type="molecule type" value="Genomic_DNA"/>
</dbReference>
<reference evidence="2" key="1">
    <citation type="submission" date="2020-02" db="EMBL/GenBank/DDBJ databases">
        <authorList>
            <person name="Meier V. D."/>
        </authorList>
    </citation>
    <scope>NUCLEOTIDE SEQUENCE</scope>
    <source>
        <strain evidence="2">AVDCRST_MAG56</strain>
    </source>
</reference>
<dbReference type="PANTHER" id="PTHR41291">
    <property type="entry name" value="DNA ALKYLATION REPAIR PROTEIN"/>
    <property type="match status" value="1"/>
</dbReference>
<protein>
    <recommendedName>
        <fullName evidence="3">DNA alkylation repair enzyme</fullName>
    </recommendedName>
</protein>
<dbReference type="InterPro" id="IPR016024">
    <property type="entry name" value="ARM-type_fold"/>
</dbReference>
<gene>
    <name evidence="2" type="ORF">AVDCRST_MAG56-7741</name>
</gene>
<dbReference type="PANTHER" id="PTHR41291:SF1">
    <property type="entry name" value="DNA ALKYLATION REPAIR PROTEIN"/>
    <property type="match status" value="1"/>
</dbReference>
<organism evidence="2">
    <name type="scientific">uncultured Cytophagales bacterium</name>
    <dbReference type="NCBI Taxonomy" id="158755"/>
    <lineage>
        <taxon>Bacteria</taxon>
        <taxon>Pseudomonadati</taxon>
        <taxon>Bacteroidota</taxon>
        <taxon>Sphingobacteriia</taxon>
        <taxon>Sphingobacteriales</taxon>
        <taxon>environmental samples</taxon>
    </lineage>
</organism>
<dbReference type="Gene3D" id="1.25.10.90">
    <property type="match status" value="1"/>
</dbReference>
<proteinExistence type="predicted"/>
<dbReference type="InterPro" id="IPR014825">
    <property type="entry name" value="DNA_alkylation"/>
</dbReference>
<sequence>MTHPAVPDVLEALQLLAQPENLPGMRRFGINTGRALGVNLPKLRKLARDLRRDHDLALSLWATGVHEARLLATMVAEPKRLTAAQMEAWAMDFDSWDLCDGACSNLFSRTSLAWELAPAWAAREEEFVRRAGFVLMATLAVHQKAAPDAAFLAFFPLLERYAPDDRNFVKKAVNWALRQIGKKNPALRAEALGLARRIREQPHKSSRWIAADALRELDKKDFLRSGHPDTDHGSSDTNRRPEPRL</sequence>
<dbReference type="AlphaFoldDB" id="A0A6J4LPJ2"/>
<dbReference type="Pfam" id="PF08713">
    <property type="entry name" value="DNA_alkylation"/>
    <property type="match status" value="1"/>
</dbReference>
<accession>A0A6J4LPJ2</accession>
<name>A0A6J4LPJ2_9SPHI</name>
<evidence type="ECO:0000256" key="1">
    <source>
        <dbReference type="SAM" id="MobiDB-lite"/>
    </source>
</evidence>